<accession>Q8QNB5</accession>
<dbReference type="KEGG" id="vg:920701"/>
<dbReference type="InterPro" id="IPR017907">
    <property type="entry name" value="Znf_RING_CS"/>
</dbReference>
<evidence type="ECO:0000256" key="2">
    <source>
        <dbReference type="ARBA" id="ARBA00022771"/>
    </source>
</evidence>
<proteinExistence type="predicted"/>
<dbReference type="SUPFAM" id="SSF57850">
    <property type="entry name" value="RING/U-box"/>
    <property type="match status" value="1"/>
</dbReference>
<reference evidence="6 7" key="3">
    <citation type="journal article" date="2000" name="Virology">
        <title>Characterization and immunolocalization of major structural proteins in the brown algal virus EsV-1.</title>
        <authorList>
            <person name="Delaroque N."/>
            <person name="Wolf S."/>
            <person name="Muller D.G."/>
            <person name="Knippers R."/>
        </authorList>
    </citation>
    <scope>NUCLEOTIDE SEQUENCE [LARGE SCALE GENOMIC DNA]</scope>
    <source>
        <strain evidence="7">Isolate New Zealand/Kaikoura/1988</strain>
    </source>
</reference>
<evidence type="ECO:0000313" key="7">
    <source>
        <dbReference type="Proteomes" id="UP000000864"/>
    </source>
</evidence>
<evidence type="ECO:0000313" key="6">
    <source>
        <dbReference type="EMBL" id="AAK14586.1"/>
    </source>
</evidence>
<sequence>MILPVSLNQRDALSGAGFDNARTVAFFVHRQTRCSVFLQVCACESATVQRYQRLPRHQGQREQATHYAHDSRAHDLWQKIQVSVESFRQTLDMHAIPFTPQQRHTMVSIMVSSLGDQMAAMIRANDNGIHKSFTRSVGGPPNDPHGGVMVRFGGGDHPQKHSVSQTLCSFRGSTNIKFLLPFQVQAVLNMAFRPRNTFVAKTIFRTRNYGRHEQNHTETQVGTNVLKSFDDDIGMMAINDLYTGSGKTLTTILGAIVFADKRRAEIGARVPFLMREQVHGNWSTRVQCSLSKEHQRPPNNFPSYTNVIVVMCAKHLFSQWKSACASALHVLGMEGVQVLENPLPGSIQLSDVGLKIVLLHSATNLARLELEFVPVIVVDEFTIKSASNVLTKPAEIMPLHGRMILVSADAGNVKDIIHGSNRRSFLRKMLQWDDISYFPEAHIAMVAGIPLISASVLQTTDRYAVGELMINKLREVGYEKYTVRYTPSFASRIFGNNFEMSAVSGSRLISERFGINLTGTKSIGQVLRIVSNTIDNLRTTDANSRTIAPLTDLKNKISAFVGEKENCPICLEEYEMDSGASLINPCWHIVCDKCLRAMMAVKHDTCPLCRVKMEGHTTAVIDDRIGVASDASSRGQNTRVETSSRLSLLQNMDAVLRPTAGLEKACVDTLRCIKADVGDQPYKIVMIVPDEHFFTKFANDVREEMTASQIGIIEFKTIGNKRKHVTGKMVSDQLASFASNRGPPMKILFTTEGKTDSLTGLDFPRVDCILSLGDGNSLQRLGRLTRLPRMMDECSASKTVRYVCLEPVS</sequence>
<protein>
    <submittedName>
        <fullName evidence="6">EsV-1-172</fullName>
    </submittedName>
</protein>
<keyword evidence="2 4" id="KW-0863">Zinc-finger</keyword>
<keyword evidence="3" id="KW-0862">Zinc</keyword>
<dbReference type="PROSITE" id="PS50089">
    <property type="entry name" value="ZF_RING_2"/>
    <property type="match status" value="1"/>
</dbReference>
<dbReference type="InterPro" id="IPR013083">
    <property type="entry name" value="Znf_RING/FYVE/PHD"/>
</dbReference>
<evidence type="ECO:0000259" key="5">
    <source>
        <dbReference type="PROSITE" id="PS50089"/>
    </source>
</evidence>
<dbReference type="GO" id="GO:0008270">
    <property type="term" value="F:zinc ion binding"/>
    <property type="evidence" value="ECO:0007669"/>
    <property type="project" value="UniProtKB-KW"/>
</dbReference>
<dbReference type="EMBL" id="AF204951">
    <property type="protein sequence ID" value="AAK14586.1"/>
    <property type="molecule type" value="Genomic_DNA"/>
</dbReference>
<dbReference type="Proteomes" id="UP000000864">
    <property type="component" value="Segment"/>
</dbReference>
<dbReference type="PROSITE" id="PS00518">
    <property type="entry name" value="ZF_RING_1"/>
    <property type="match status" value="1"/>
</dbReference>
<feature type="domain" description="RING-type" evidence="5">
    <location>
        <begin position="567"/>
        <end position="610"/>
    </location>
</feature>
<dbReference type="CDD" id="cd16449">
    <property type="entry name" value="RING-HC"/>
    <property type="match status" value="1"/>
</dbReference>
<dbReference type="SMART" id="SM00184">
    <property type="entry name" value="RING"/>
    <property type="match status" value="1"/>
</dbReference>
<keyword evidence="1" id="KW-0479">Metal-binding</keyword>
<evidence type="ECO:0000256" key="3">
    <source>
        <dbReference type="ARBA" id="ARBA00022833"/>
    </source>
</evidence>
<keyword evidence="7" id="KW-1185">Reference proteome</keyword>
<dbReference type="Gene3D" id="3.30.40.10">
    <property type="entry name" value="Zinc/RING finger domain, C3HC4 (zinc finger)"/>
    <property type="match status" value="1"/>
</dbReference>
<evidence type="ECO:0000256" key="1">
    <source>
        <dbReference type="ARBA" id="ARBA00022723"/>
    </source>
</evidence>
<reference evidence="6 7" key="4">
    <citation type="journal article" date="2000" name="Virology">
        <title>The brown algal virus EsV-1 particle contains a putative hybrid histidine kinase.</title>
        <authorList>
            <person name="Delaroque N."/>
            <person name="Wolf S."/>
            <person name="Muller D.G."/>
            <person name="Knippers R."/>
        </authorList>
    </citation>
    <scope>NUCLEOTIDE SEQUENCE [LARGE SCALE GENOMIC DNA]</scope>
    <source>
        <strain evidence="7">Isolate New Zealand/Kaikoura/1988</strain>
    </source>
</reference>
<gene>
    <name evidence="6" type="primary">ORF 172</name>
</gene>
<reference evidence="6 7" key="1">
    <citation type="journal article" date="1995" name="Virology">
        <title>Coat protein of the Ectocarpus siliculosus virus.</title>
        <authorList>
            <person name="Klein M."/>
            <person name="Lanka S.T."/>
            <person name="Knippers R."/>
            <person name="Muller D.G."/>
        </authorList>
    </citation>
    <scope>NUCLEOTIDE SEQUENCE [LARGE SCALE GENOMIC DNA]</scope>
    <source>
        <strain evidence="7">Isolate New Zealand/Kaikoura/1988</strain>
    </source>
</reference>
<organismHost>
    <name type="scientific">Ectocarpus siliculosus</name>
    <name type="common">Brown alga</name>
    <name type="synonym">Conferva siliculosa</name>
    <dbReference type="NCBI Taxonomy" id="2880"/>
</organismHost>
<evidence type="ECO:0000256" key="4">
    <source>
        <dbReference type="PROSITE-ProRule" id="PRU00175"/>
    </source>
</evidence>
<organism evidence="6 7">
    <name type="scientific">Ectocarpus siliculosus virus 1 (isolate New Zealand/Kaikoura/1988)</name>
    <name type="common">EsV-1</name>
    <dbReference type="NCBI Taxonomy" id="654926"/>
    <lineage>
        <taxon>Viruses</taxon>
        <taxon>Varidnaviria</taxon>
        <taxon>Bamfordvirae</taxon>
        <taxon>Nucleocytoviricota</taxon>
        <taxon>Megaviricetes</taxon>
        <taxon>Algavirales</taxon>
        <taxon>Phycodnaviridae</taxon>
        <taxon>Phaeovirus</taxon>
        <taxon>Phaeovirus unasiliculosus</taxon>
        <taxon>Ectocarpus siliculosus virus 1</taxon>
    </lineage>
</organism>
<reference evidence="6 7" key="2">
    <citation type="journal article" date="1998" name="Adv. Virus Res.">
        <title>Viruses in marine brown algae.</title>
        <authorList>
            <person name="Muller D.G."/>
            <person name="Kapp M."/>
            <person name="Knippers R."/>
        </authorList>
    </citation>
    <scope>NUCLEOTIDE SEQUENCE [LARGE SCALE GENOMIC DNA]</scope>
    <source>
        <strain evidence="7">Isolate New Zealand/Kaikoura/1988</strain>
    </source>
</reference>
<dbReference type="InterPro" id="IPR001841">
    <property type="entry name" value="Znf_RING"/>
</dbReference>
<name>Q8QNB5_ESV1K</name>
<dbReference type="Pfam" id="PF13639">
    <property type="entry name" value="zf-RING_2"/>
    <property type="match status" value="1"/>
</dbReference>